<proteinExistence type="predicted"/>
<feature type="signal peptide" evidence="1">
    <location>
        <begin position="1"/>
        <end position="20"/>
    </location>
</feature>
<dbReference type="AlphaFoldDB" id="A0A0L0CCF4"/>
<accession>A0A0L0CCF4</accession>
<dbReference type="Proteomes" id="UP000037069">
    <property type="component" value="Unassembled WGS sequence"/>
</dbReference>
<protein>
    <submittedName>
        <fullName evidence="2">Uncharacterized protein</fullName>
    </submittedName>
</protein>
<evidence type="ECO:0000313" key="2">
    <source>
        <dbReference type="EMBL" id="KNC30118.1"/>
    </source>
</evidence>
<keyword evidence="3" id="KW-1185">Reference proteome</keyword>
<keyword evidence="1" id="KW-0732">Signal</keyword>
<name>A0A0L0CCF4_LUCCU</name>
<gene>
    <name evidence="2" type="ORF">FF38_09562</name>
</gene>
<evidence type="ECO:0000256" key="1">
    <source>
        <dbReference type="SAM" id="SignalP"/>
    </source>
</evidence>
<sequence length="219" mass="22961">MWKLCVITTLISLILANVQAGQTNLISEYSITPSNQVAYYHYPAPPKSQQFHDPAAKQLSSIPIPTLAPSPSEQRSVQGAAQAYQNQYQGNYRTAAAITKQFTSPALDNAAFNLALSNQGYTIGGNAANAALTSTSRSSKTTATQTAISNAATASAAPAGSSSFSNLPPLTSLNVKLPLPIGITPLNIAPLPLQAGAPYTAIPNGVTSYGTPYPQRKRR</sequence>
<reference evidence="2 3" key="1">
    <citation type="journal article" date="2015" name="Nat. Commun.">
        <title>Lucilia cuprina genome unlocks parasitic fly biology to underpin future interventions.</title>
        <authorList>
            <person name="Anstead C.A."/>
            <person name="Korhonen P.K."/>
            <person name="Young N.D."/>
            <person name="Hall R.S."/>
            <person name="Jex A.R."/>
            <person name="Murali S.C."/>
            <person name="Hughes D.S."/>
            <person name="Lee S.F."/>
            <person name="Perry T."/>
            <person name="Stroehlein A.J."/>
            <person name="Ansell B.R."/>
            <person name="Breugelmans B."/>
            <person name="Hofmann A."/>
            <person name="Qu J."/>
            <person name="Dugan S."/>
            <person name="Lee S.L."/>
            <person name="Chao H."/>
            <person name="Dinh H."/>
            <person name="Han Y."/>
            <person name="Doddapaneni H.V."/>
            <person name="Worley K.C."/>
            <person name="Muzny D.M."/>
            <person name="Ioannidis P."/>
            <person name="Waterhouse R.M."/>
            <person name="Zdobnov E.M."/>
            <person name="James P.J."/>
            <person name="Bagnall N.H."/>
            <person name="Kotze A.C."/>
            <person name="Gibbs R.A."/>
            <person name="Richards S."/>
            <person name="Batterham P."/>
            <person name="Gasser R.B."/>
        </authorList>
    </citation>
    <scope>NUCLEOTIDE SEQUENCE [LARGE SCALE GENOMIC DNA]</scope>
    <source>
        <strain evidence="2 3">LS</strain>
        <tissue evidence="2">Full body</tissue>
    </source>
</reference>
<comment type="caution">
    <text evidence="2">The sequence shown here is derived from an EMBL/GenBank/DDBJ whole genome shotgun (WGS) entry which is preliminary data.</text>
</comment>
<evidence type="ECO:0000313" key="3">
    <source>
        <dbReference type="Proteomes" id="UP000037069"/>
    </source>
</evidence>
<organism evidence="2 3">
    <name type="scientific">Lucilia cuprina</name>
    <name type="common">Green bottle fly</name>
    <name type="synonym">Australian sheep blowfly</name>
    <dbReference type="NCBI Taxonomy" id="7375"/>
    <lineage>
        <taxon>Eukaryota</taxon>
        <taxon>Metazoa</taxon>
        <taxon>Ecdysozoa</taxon>
        <taxon>Arthropoda</taxon>
        <taxon>Hexapoda</taxon>
        <taxon>Insecta</taxon>
        <taxon>Pterygota</taxon>
        <taxon>Neoptera</taxon>
        <taxon>Endopterygota</taxon>
        <taxon>Diptera</taxon>
        <taxon>Brachycera</taxon>
        <taxon>Muscomorpha</taxon>
        <taxon>Oestroidea</taxon>
        <taxon>Calliphoridae</taxon>
        <taxon>Luciliinae</taxon>
        <taxon>Lucilia</taxon>
    </lineage>
</organism>
<dbReference type="EMBL" id="JRES01000577">
    <property type="protein sequence ID" value="KNC30118.1"/>
    <property type="molecule type" value="Genomic_DNA"/>
</dbReference>
<dbReference type="OMA" id="YHYPAPR"/>
<feature type="chain" id="PRO_5005536074" evidence="1">
    <location>
        <begin position="21"/>
        <end position="219"/>
    </location>
</feature>
<dbReference type="OrthoDB" id="8033611at2759"/>